<keyword evidence="2" id="KW-0472">Membrane</keyword>
<keyword evidence="2" id="KW-1133">Transmembrane helix</keyword>
<reference evidence="3 4" key="2">
    <citation type="journal article" date="2012" name="Open Biol.">
        <title>Characteristics of nucleosomes and linker DNA regions on the genome of the basidiomycete Mixia osmundae revealed by mono- and dinucleosome mapping.</title>
        <authorList>
            <person name="Nishida H."/>
            <person name="Kondo S."/>
            <person name="Matsumoto T."/>
            <person name="Suzuki Y."/>
            <person name="Yoshikawa H."/>
            <person name="Taylor T.D."/>
            <person name="Sugiyama J."/>
        </authorList>
    </citation>
    <scope>NUCLEOTIDE SEQUENCE [LARGE SCALE GENOMIC DNA]</scope>
    <source>
        <strain evidence="4">CBS 9802 / IAM 14324 / JCM 22182 / KY 12970</strain>
    </source>
</reference>
<evidence type="ECO:0000313" key="4">
    <source>
        <dbReference type="Proteomes" id="UP000009131"/>
    </source>
</evidence>
<dbReference type="EMBL" id="BABT02000028">
    <property type="protein sequence ID" value="GAA94105.1"/>
    <property type="molecule type" value="Genomic_DNA"/>
</dbReference>
<sequence length="155" mass="16524">MTSKGPTSETTALAKAKQNVSFLINPSNKTVAPTRFRTRALLRTVRYIAVFLFWRLVRYAKYAAIGSAVAFAGSGVLGTVTGGAGFLLAPPGIVSGALLGIGYGALKIGWKGFRTGIKRAHEGDEVGSVRAAEREEARGERTARPRDPSRSDPFI</sequence>
<evidence type="ECO:0000313" key="3">
    <source>
        <dbReference type="EMBL" id="GAA94105.1"/>
    </source>
</evidence>
<feature type="compositionally biased region" description="Basic and acidic residues" evidence="1">
    <location>
        <begin position="131"/>
        <end position="155"/>
    </location>
</feature>
<dbReference type="RefSeq" id="XP_014569547.1">
    <property type="nucleotide sequence ID" value="XM_014714061.1"/>
</dbReference>
<comment type="caution">
    <text evidence="3">The sequence shown here is derived from an EMBL/GenBank/DDBJ whole genome shotgun (WGS) entry which is preliminary data.</text>
</comment>
<protein>
    <submittedName>
        <fullName evidence="3">Uncharacterized protein</fullName>
    </submittedName>
</protein>
<dbReference type="Proteomes" id="UP000009131">
    <property type="component" value="Unassembled WGS sequence"/>
</dbReference>
<organism evidence="3 4">
    <name type="scientific">Mixia osmundae (strain CBS 9802 / IAM 14324 / JCM 22182 / KY 12970)</name>
    <dbReference type="NCBI Taxonomy" id="764103"/>
    <lineage>
        <taxon>Eukaryota</taxon>
        <taxon>Fungi</taxon>
        <taxon>Dikarya</taxon>
        <taxon>Basidiomycota</taxon>
        <taxon>Pucciniomycotina</taxon>
        <taxon>Mixiomycetes</taxon>
        <taxon>Mixiales</taxon>
        <taxon>Mixiaceae</taxon>
        <taxon>Mixia</taxon>
    </lineage>
</organism>
<keyword evidence="2" id="KW-0812">Transmembrane</keyword>
<dbReference type="STRING" id="764103.G7DU45"/>
<gene>
    <name evidence="3" type="primary">Mo00752</name>
    <name evidence="3" type="ORF">E5Q_00752</name>
</gene>
<evidence type="ECO:0000256" key="1">
    <source>
        <dbReference type="SAM" id="MobiDB-lite"/>
    </source>
</evidence>
<accession>G7DU45</accession>
<dbReference type="OMA" id="GGIWEGW"/>
<dbReference type="InParanoid" id="G7DU45"/>
<dbReference type="AlphaFoldDB" id="G7DU45"/>
<feature type="transmembrane region" description="Helical" evidence="2">
    <location>
        <begin position="64"/>
        <end position="87"/>
    </location>
</feature>
<keyword evidence="4" id="KW-1185">Reference proteome</keyword>
<reference evidence="3 4" key="1">
    <citation type="journal article" date="2011" name="J. Gen. Appl. Microbiol.">
        <title>Draft genome sequencing of the enigmatic basidiomycete Mixia osmundae.</title>
        <authorList>
            <person name="Nishida H."/>
            <person name="Nagatsuka Y."/>
            <person name="Sugiyama J."/>
        </authorList>
    </citation>
    <scope>NUCLEOTIDE SEQUENCE [LARGE SCALE GENOMIC DNA]</scope>
    <source>
        <strain evidence="4">CBS 9802 / IAM 14324 / JCM 22182 / KY 12970</strain>
    </source>
</reference>
<name>G7DU45_MIXOS</name>
<dbReference type="HOGENOM" id="CLU_131612_1_0_1"/>
<feature type="transmembrane region" description="Helical" evidence="2">
    <location>
        <begin position="93"/>
        <end position="110"/>
    </location>
</feature>
<feature type="region of interest" description="Disordered" evidence="1">
    <location>
        <begin position="124"/>
        <end position="155"/>
    </location>
</feature>
<dbReference type="OrthoDB" id="3597994at2759"/>
<proteinExistence type="predicted"/>
<evidence type="ECO:0000256" key="2">
    <source>
        <dbReference type="SAM" id="Phobius"/>
    </source>
</evidence>
<dbReference type="eggNOG" id="ENOG502SA5G">
    <property type="taxonomic scope" value="Eukaryota"/>
</dbReference>